<reference evidence="2" key="1">
    <citation type="submission" date="2023-03" db="EMBL/GenBank/DDBJ databases">
        <title>Massive genome expansion in bonnet fungi (Mycena s.s.) driven by repeated elements and novel gene families across ecological guilds.</title>
        <authorList>
            <consortium name="Lawrence Berkeley National Laboratory"/>
            <person name="Harder C.B."/>
            <person name="Miyauchi S."/>
            <person name="Viragh M."/>
            <person name="Kuo A."/>
            <person name="Thoen E."/>
            <person name="Andreopoulos B."/>
            <person name="Lu D."/>
            <person name="Skrede I."/>
            <person name="Drula E."/>
            <person name="Henrissat B."/>
            <person name="Morin E."/>
            <person name="Kohler A."/>
            <person name="Barry K."/>
            <person name="LaButti K."/>
            <person name="Morin E."/>
            <person name="Salamov A."/>
            <person name="Lipzen A."/>
            <person name="Mereny Z."/>
            <person name="Hegedus B."/>
            <person name="Baldrian P."/>
            <person name="Stursova M."/>
            <person name="Weitz H."/>
            <person name="Taylor A."/>
            <person name="Grigoriev I.V."/>
            <person name="Nagy L.G."/>
            <person name="Martin F."/>
            <person name="Kauserud H."/>
        </authorList>
    </citation>
    <scope>NUCLEOTIDE SEQUENCE</scope>
    <source>
        <strain evidence="2">CBHHK067</strain>
    </source>
</reference>
<sequence length="228" mass="25336">MLRRLSSTQGALRPGGLHLRRIHRVYRVKHIDIAPHTTPTPRSLQSLMWQAANATAPDPDPKHAVNITHTVPKEQSANKKLHVRVINVDLIFRQIMWGVGVLVGALRSTPLPCPHLTSRSRQVRLEAVEGLARAYGRAAAGRGRCARPRRPARPRARPRAPPAGLHADMPSHGRPGAGRPSAPAERSRRHQGRVRADPRRPAGEPQHDGHARLLRRNPPQVRQLRAHC</sequence>
<dbReference type="EMBL" id="JARKIE010000039">
    <property type="protein sequence ID" value="KAJ7695025.1"/>
    <property type="molecule type" value="Genomic_DNA"/>
</dbReference>
<evidence type="ECO:0000313" key="2">
    <source>
        <dbReference type="EMBL" id="KAJ7695025.1"/>
    </source>
</evidence>
<evidence type="ECO:0000256" key="1">
    <source>
        <dbReference type="SAM" id="MobiDB-lite"/>
    </source>
</evidence>
<name>A0AAD7GMQ6_MYCRO</name>
<evidence type="ECO:0000313" key="3">
    <source>
        <dbReference type="Proteomes" id="UP001221757"/>
    </source>
</evidence>
<organism evidence="2 3">
    <name type="scientific">Mycena rosella</name>
    <name type="common">Pink bonnet</name>
    <name type="synonym">Agaricus rosellus</name>
    <dbReference type="NCBI Taxonomy" id="1033263"/>
    <lineage>
        <taxon>Eukaryota</taxon>
        <taxon>Fungi</taxon>
        <taxon>Dikarya</taxon>
        <taxon>Basidiomycota</taxon>
        <taxon>Agaricomycotina</taxon>
        <taxon>Agaricomycetes</taxon>
        <taxon>Agaricomycetidae</taxon>
        <taxon>Agaricales</taxon>
        <taxon>Marasmiineae</taxon>
        <taxon>Mycenaceae</taxon>
        <taxon>Mycena</taxon>
    </lineage>
</organism>
<protein>
    <submittedName>
        <fullName evidence="2">Uncharacterized protein</fullName>
    </submittedName>
</protein>
<keyword evidence="3" id="KW-1185">Reference proteome</keyword>
<comment type="caution">
    <text evidence="2">The sequence shown here is derived from an EMBL/GenBank/DDBJ whole genome shotgun (WGS) entry which is preliminary data.</text>
</comment>
<feature type="compositionally biased region" description="Basic and acidic residues" evidence="1">
    <location>
        <begin position="194"/>
        <end position="211"/>
    </location>
</feature>
<dbReference type="AlphaFoldDB" id="A0AAD7GMQ6"/>
<proteinExistence type="predicted"/>
<feature type="compositionally biased region" description="Basic residues" evidence="1">
    <location>
        <begin position="144"/>
        <end position="158"/>
    </location>
</feature>
<gene>
    <name evidence="2" type="ORF">B0H17DRAFT_439190</name>
</gene>
<feature type="region of interest" description="Disordered" evidence="1">
    <location>
        <begin position="137"/>
        <end position="228"/>
    </location>
</feature>
<accession>A0AAD7GMQ6</accession>
<dbReference type="Proteomes" id="UP001221757">
    <property type="component" value="Unassembled WGS sequence"/>
</dbReference>